<feature type="region of interest" description="Disordered" evidence="2">
    <location>
        <begin position="35"/>
        <end position="75"/>
    </location>
</feature>
<proteinExistence type="predicted"/>
<feature type="compositionally biased region" description="Basic and acidic residues" evidence="2">
    <location>
        <begin position="58"/>
        <end position="69"/>
    </location>
</feature>
<dbReference type="EMBL" id="HBKN01032908">
    <property type="protein sequence ID" value="CAE2318257.1"/>
    <property type="molecule type" value="Transcribed_RNA"/>
</dbReference>
<protein>
    <submittedName>
        <fullName evidence="3">Uncharacterized protein</fullName>
    </submittedName>
</protein>
<sequence length="711" mass="81344">MTSKEQETSVVSLVQQLKAGKLTKEELYESLSRLRNSSQDLTATDPGSVSSGGPVGRKKIEGEVQEESRISGGEEDLVRRAKLKYGSSASDEPVSSYRSREDLLDLVEHSDDFDASAPIVLSAERAGRTEGAWTDQLLSSTSSLARPSSAPPQGRHEEIFGNQPEAQAIGSRVRSALLKHSSLHSPALRTKKTTHINPVALSARGPDPKTLARRKKIEEERKKECTFQPQLYSSSSTQYLKSCSGGHKSIYERQLAWQRRKEDAIESKRLELEKEKEIDCTFRPMTSQRTESFLGELGGLSSSRVLEEERVVNRLYDHGVEQKRQLQAQLRERLNKEIEKICTFKPQVNPSGKRDPTPVRSRYMDITPRKNVSMEESHLMREEKELLECTFKPRVNKPSNEMQVAKEYLSEPAWLRLSRPRPVSPQVSTESSTNMSSNKKEKPRPASAPKSRPNTSVSSESSFDAFLERQEQFVRRMEFHMAQKRQQSLPTHPRSLLSERSKRLIDKKVKKDPKMAGSFLDRLEAMIDRREQTRREQQEKADGEHSFKPKINRASRELRGRSWHEMSYGDMTRQGEAQLTVKRDVEYRNTSLYTYKPQLNAVPGVESRLKISSDPHNYLARVEHEQRRAQQEQSRTAQELREKELEECTFQPLIHEAPEFVKRIAQTHKRKKMVEAMRKQASIENVHPDWNSSVAVEEKKAGGVRRAQSFA</sequence>
<feature type="coiled-coil region" evidence="1">
    <location>
        <begin position="619"/>
        <end position="646"/>
    </location>
</feature>
<feature type="compositionally biased region" description="Polar residues" evidence="2">
    <location>
        <begin position="452"/>
        <end position="462"/>
    </location>
</feature>
<feature type="compositionally biased region" description="Polar residues" evidence="2">
    <location>
        <begin position="425"/>
        <end position="437"/>
    </location>
</feature>
<dbReference type="PANTHER" id="PTHR37028:SF4">
    <property type="entry name" value="ALMS MOTIF DOMAIN-CONTAINING PROTEIN"/>
    <property type="match status" value="1"/>
</dbReference>
<organism evidence="3">
    <name type="scientific">Guillardia theta</name>
    <name type="common">Cryptophyte</name>
    <name type="synonym">Cryptomonas phi</name>
    <dbReference type="NCBI Taxonomy" id="55529"/>
    <lineage>
        <taxon>Eukaryota</taxon>
        <taxon>Cryptophyceae</taxon>
        <taxon>Pyrenomonadales</taxon>
        <taxon>Geminigeraceae</taxon>
        <taxon>Guillardia</taxon>
    </lineage>
</organism>
<feature type="compositionally biased region" description="Low complexity" evidence="2">
    <location>
        <begin position="139"/>
        <end position="152"/>
    </location>
</feature>
<reference evidence="3" key="1">
    <citation type="submission" date="2021-01" db="EMBL/GenBank/DDBJ databases">
        <authorList>
            <person name="Corre E."/>
            <person name="Pelletier E."/>
            <person name="Niang G."/>
            <person name="Scheremetjew M."/>
            <person name="Finn R."/>
            <person name="Kale V."/>
            <person name="Holt S."/>
            <person name="Cochrane G."/>
            <person name="Meng A."/>
            <person name="Brown T."/>
            <person name="Cohen L."/>
        </authorList>
    </citation>
    <scope>NUCLEOTIDE SEQUENCE</scope>
    <source>
        <strain evidence="3">CCMP 2712</strain>
    </source>
</reference>
<gene>
    <name evidence="3" type="ORF">GTHE00462_LOCUS25595</name>
</gene>
<name>A0A7S4L9L3_GUITH</name>
<feature type="region of interest" description="Disordered" evidence="2">
    <location>
        <begin position="419"/>
        <end position="462"/>
    </location>
</feature>
<feature type="region of interest" description="Disordered" evidence="2">
    <location>
        <begin position="481"/>
        <end position="503"/>
    </location>
</feature>
<evidence type="ECO:0000256" key="1">
    <source>
        <dbReference type="SAM" id="Coils"/>
    </source>
</evidence>
<accession>A0A7S4L9L3</accession>
<keyword evidence="1" id="KW-0175">Coiled coil</keyword>
<dbReference type="PANTHER" id="PTHR37028">
    <property type="entry name" value="UNNAMED PRODUCT-RELATED"/>
    <property type="match status" value="1"/>
</dbReference>
<dbReference type="AlphaFoldDB" id="A0A7S4L9L3"/>
<feature type="region of interest" description="Disordered" evidence="2">
    <location>
        <begin position="139"/>
        <end position="158"/>
    </location>
</feature>
<evidence type="ECO:0000256" key="2">
    <source>
        <dbReference type="SAM" id="MobiDB-lite"/>
    </source>
</evidence>
<evidence type="ECO:0000313" key="3">
    <source>
        <dbReference type="EMBL" id="CAE2318257.1"/>
    </source>
</evidence>